<dbReference type="GO" id="GO:0034220">
    <property type="term" value="P:monoatomic ion transmembrane transport"/>
    <property type="evidence" value="ECO:0007669"/>
    <property type="project" value="UniProtKB-KW"/>
</dbReference>
<evidence type="ECO:0000256" key="4">
    <source>
        <dbReference type="ARBA" id="ARBA00022475"/>
    </source>
</evidence>
<keyword evidence="9 12" id="KW-0406">Ion transport</keyword>
<dbReference type="InterPro" id="IPR000990">
    <property type="entry name" value="Innexin"/>
</dbReference>
<keyword evidence="11 12" id="KW-0407">Ion channel</keyword>
<dbReference type="GO" id="GO:0005886">
    <property type="term" value="C:plasma membrane"/>
    <property type="evidence" value="ECO:0007669"/>
    <property type="project" value="UniProtKB-SubCell"/>
</dbReference>
<protein>
    <recommendedName>
        <fullName evidence="12">Innexin</fullName>
    </recommendedName>
</protein>
<dbReference type="PANTHER" id="PTHR11893:SF36">
    <property type="entry name" value="INNEXIN-5"/>
    <property type="match status" value="1"/>
</dbReference>
<name>A0A914YSG1_9BILA</name>
<evidence type="ECO:0000256" key="3">
    <source>
        <dbReference type="ARBA" id="ARBA00022448"/>
    </source>
</evidence>
<evidence type="ECO:0000313" key="14">
    <source>
        <dbReference type="WBParaSite" id="PSU_v2.g2592.t1"/>
    </source>
</evidence>
<evidence type="ECO:0000256" key="9">
    <source>
        <dbReference type="ARBA" id="ARBA00023065"/>
    </source>
</evidence>
<dbReference type="GO" id="GO:0005243">
    <property type="term" value="F:gap junction channel activity"/>
    <property type="evidence" value="ECO:0007669"/>
    <property type="project" value="TreeGrafter"/>
</dbReference>
<evidence type="ECO:0000256" key="5">
    <source>
        <dbReference type="ARBA" id="ARBA00022692"/>
    </source>
</evidence>
<evidence type="ECO:0000256" key="6">
    <source>
        <dbReference type="ARBA" id="ARBA00022868"/>
    </source>
</evidence>
<accession>A0A914YSG1</accession>
<keyword evidence="6" id="KW-0303">Gap junction</keyword>
<dbReference type="PROSITE" id="PS51013">
    <property type="entry name" value="PANNEXIN"/>
    <property type="match status" value="1"/>
</dbReference>
<keyword evidence="4" id="KW-1003">Cell membrane</keyword>
<comment type="function">
    <text evidence="12">Structural component of the gap junctions.</text>
</comment>
<proteinExistence type="inferred from homology"/>
<organism evidence="13 14">
    <name type="scientific">Panagrolaimus superbus</name>
    <dbReference type="NCBI Taxonomy" id="310955"/>
    <lineage>
        <taxon>Eukaryota</taxon>
        <taxon>Metazoa</taxon>
        <taxon>Ecdysozoa</taxon>
        <taxon>Nematoda</taxon>
        <taxon>Chromadorea</taxon>
        <taxon>Rhabditida</taxon>
        <taxon>Tylenchina</taxon>
        <taxon>Panagrolaimomorpha</taxon>
        <taxon>Panagrolaimoidea</taxon>
        <taxon>Panagrolaimidae</taxon>
        <taxon>Panagrolaimus</taxon>
    </lineage>
</organism>
<dbReference type="PRINTS" id="PR01262">
    <property type="entry name" value="INNEXIN"/>
</dbReference>
<dbReference type="Proteomes" id="UP000887577">
    <property type="component" value="Unplaced"/>
</dbReference>
<evidence type="ECO:0000256" key="12">
    <source>
        <dbReference type="RuleBase" id="RU010713"/>
    </source>
</evidence>
<comment type="subcellular location">
    <subcellularLocation>
        <location evidence="1">Cell junction</location>
        <location evidence="1">Gap junction</location>
    </subcellularLocation>
    <subcellularLocation>
        <location evidence="2 12">Cell membrane</location>
        <topology evidence="2 12">Multi-pass membrane protein</topology>
    </subcellularLocation>
</comment>
<evidence type="ECO:0000256" key="1">
    <source>
        <dbReference type="ARBA" id="ARBA00004610"/>
    </source>
</evidence>
<keyword evidence="8 12" id="KW-1133">Transmembrane helix</keyword>
<evidence type="ECO:0000256" key="2">
    <source>
        <dbReference type="ARBA" id="ARBA00004651"/>
    </source>
</evidence>
<keyword evidence="5 12" id="KW-0812">Transmembrane</keyword>
<evidence type="ECO:0000256" key="11">
    <source>
        <dbReference type="ARBA" id="ARBA00023303"/>
    </source>
</evidence>
<gene>
    <name evidence="12" type="primary">inx</name>
</gene>
<dbReference type="WBParaSite" id="PSU_v2.g2592.t1">
    <property type="protein sequence ID" value="PSU_v2.g2592.t1"/>
    <property type="gene ID" value="PSU_v2.g2592"/>
</dbReference>
<evidence type="ECO:0000256" key="10">
    <source>
        <dbReference type="ARBA" id="ARBA00023136"/>
    </source>
</evidence>
<keyword evidence="10 12" id="KW-0472">Membrane</keyword>
<dbReference type="Pfam" id="PF00876">
    <property type="entry name" value="Innexin"/>
    <property type="match status" value="1"/>
</dbReference>
<dbReference type="PANTHER" id="PTHR11893">
    <property type="entry name" value="INNEXIN"/>
    <property type="match status" value="1"/>
</dbReference>
<keyword evidence="7" id="KW-0965">Cell junction</keyword>
<reference evidence="14" key="1">
    <citation type="submission" date="2022-11" db="UniProtKB">
        <authorList>
            <consortium name="WormBaseParasite"/>
        </authorList>
    </citation>
    <scope>IDENTIFICATION</scope>
</reference>
<dbReference type="AlphaFoldDB" id="A0A914YSG1"/>
<keyword evidence="13" id="KW-1185">Reference proteome</keyword>
<keyword evidence="3 12" id="KW-0813">Transport</keyword>
<feature type="transmembrane region" description="Helical" evidence="12">
    <location>
        <begin position="100"/>
        <end position="119"/>
    </location>
</feature>
<sequence>MDQKFPAASDRKDMISYYRWVPLILLCQGCSFYLINILWEFLIKKSVINCEEIVNYAQECNLKDKNRETKLSNISQHIFDLFQYEFPANPKFYNNGYCMATFYLIFKFLNLINCCLNLWLLESFLGNDFLPYGFTAFLNIFNSLKRNELTRFPRVIMCDFNIRTMANENNKTVQCVLMMNMINEKIFLFFYFWLWFLAIVTFINLFYHFGICFCRSYQTEYIFVHASKKDRSEEFIKFSQHFLKPDGILLIKFIRQNAGGRITSDIVKDLFEKYLAMAPLALPSKLEKPLNLIPTNLIAPTAPPLPKSIKYEETPKRKNLPAILPFKRCSAFV</sequence>
<comment type="similarity">
    <text evidence="12">Belongs to the pannexin family.</text>
</comment>
<evidence type="ECO:0000256" key="8">
    <source>
        <dbReference type="ARBA" id="ARBA00022989"/>
    </source>
</evidence>
<evidence type="ECO:0000313" key="13">
    <source>
        <dbReference type="Proteomes" id="UP000887577"/>
    </source>
</evidence>
<feature type="transmembrane region" description="Helical" evidence="12">
    <location>
        <begin position="20"/>
        <end position="39"/>
    </location>
</feature>
<evidence type="ECO:0000256" key="7">
    <source>
        <dbReference type="ARBA" id="ARBA00022949"/>
    </source>
</evidence>
<comment type="caution">
    <text evidence="12">Lacks conserved residue(s) required for the propagation of feature annotation.</text>
</comment>
<dbReference type="GO" id="GO:0005921">
    <property type="term" value="C:gap junction"/>
    <property type="evidence" value="ECO:0007669"/>
    <property type="project" value="UniProtKB-SubCell"/>
</dbReference>
<feature type="transmembrane region" description="Helical" evidence="12">
    <location>
        <begin position="186"/>
        <end position="207"/>
    </location>
</feature>